<feature type="compositionally biased region" description="Low complexity" evidence="1">
    <location>
        <begin position="74"/>
        <end position="85"/>
    </location>
</feature>
<reference evidence="3" key="1">
    <citation type="submission" date="2014-03" db="EMBL/GenBank/DDBJ databases">
        <authorList>
            <person name="Aksoy S."/>
            <person name="Warren W."/>
            <person name="Wilson R.K."/>
        </authorList>
    </citation>
    <scope>NUCLEOTIDE SEQUENCE [LARGE SCALE GENOMIC DNA]</scope>
    <source>
        <strain evidence="3">IAEA</strain>
    </source>
</reference>
<name>A0A1A9ZIP5_GLOPL</name>
<protein>
    <submittedName>
        <fullName evidence="2">Uncharacterized protein</fullName>
    </submittedName>
</protein>
<evidence type="ECO:0000313" key="2">
    <source>
        <dbReference type="EnsemblMetazoa" id="GPAI015884-PA"/>
    </source>
</evidence>
<keyword evidence="3" id="KW-1185">Reference proteome</keyword>
<feature type="region of interest" description="Disordered" evidence="1">
    <location>
        <begin position="72"/>
        <end position="101"/>
    </location>
</feature>
<dbReference type="VEuPathDB" id="VectorBase:GPAI015884"/>
<dbReference type="AlphaFoldDB" id="A0A1A9ZIP5"/>
<reference evidence="2" key="2">
    <citation type="submission" date="2020-05" db="UniProtKB">
        <authorList>
            <consortium name="EnsemblMetazoa"/>
        </authorList>
    </citation>
    <scope>IDENTIFICATION</scope>
    <source>
        <strain evidence="2">IAEA</strain>
    </source>
</reference>
<accession>A0A1A9ZIP5</accession>
<evidence type="ECO:0000313" key="3">
    <source>
        <dbReference type="Proteomes" id="UP000092445"/>
    </source>
</evidence>
<dbReference type="EnsemblMetazoa" id="GPAI015884-RA">
    <property type="protein sequence ID" value="GPAI015884-PA"/>
    <property type="gene ID" value="GPAI015884"/>
</dbReference>
<organism evidence="2 3">
    <name type="scientific">Glossina pallidipes</name>
    <name type="common">Tsetse fly</name>
    <dbReference type="NCBI Taxonomy" id="7398"/>
    <lineage>
        <taxon>Eukaryota</taxon>
        <taxon>Metazoa</taxon>
        <taxon>Ecdysozoa</taxon>
        <taxon>Arthropoda</taxon>
        <taxon>Hexapoda</taxon>
        <taxon>Insecta</taxon>
        <taxon>Pterygota</taxon>
        <taxon>Neoptera</taxon>
        <taxon>Endopterygota</taxon>
        <taxon>Diptera</taxon>
        <taxon>Brachycera</taxon>
        <taxon>Muscomorpha</taxon>
        <taxon>Hippoboscoidea</taxon>
        <taxon>Glossinidae</taxon>
        <taxon>Glossina</taxon>
    </lineage>
</organism>
<sequence>MGESNSAMLLFTEDQKETLKSLWPCNAQKHMEFVYKETVDSSAPTPTQNSMNSLHAYAYLCLSVMRIRLRRSQGSRLRQTSTATTRTERTANAQKRTENNT</sequence>
<dbReference type="Proteomes" id="UP000092445">
    <property type="component" value="Unassembled WGS sequence"/>
</dbReference>
<proteinExistence type="predicted"/>
<evidence type="ECO:0000256" key="1">
    <source>
        <dbReference type="SAM" id="MobiDB-lite"/>
    </source>
</evidence>